<evidence type="ECO:0000313" key="2">
    <source>
        <dbReference type="EnsemblMetazoa" id="AFAF014489-PA"/>
    </source>
</evidence>
<name>A0A182QPW1_9DIPT</name>
<feature type="region of interest" description="Disordered" evidence="1">
    <location>
        <begin position="1"/>
        <end position="24"/>
    </location>
</feature>
<feature type="compositionally biased region" description="Low complexity" evidence="1">
    <location>
        <begin position="127"/>
        <end position="137"/>
    </location>
</feature>
<dbReference type="AlphaFoldDB" id="A0A182QPW1"/>
<organism evidence="2 3">
    <name type="scientific">Anopheles farauti</name>
    <dbReference type="NCBI Taxonomy" id="69004"/>
    <lineage>
        <taxon>Eukaryota</taxon>
        <taxon>Metazoa</taxon>
        <taxon>Ecdysozoa</taxon>
        <taxon>Arthropoda</taxon>
        <taxon>Hexapoda</taxon>
        <taxon>Insecta</taxon>
        <taxon>Pterygota</taxon>
        <taxon>Neoptera</taxon>
        <taxon>Endopterygota</taxon>
        <taxon>Diptera</taxon>
        <taxon>Nematocera</taxon>
        <taxon>Culicoidea</taxon>
        <taxon>Culicidae</taxon>
        <taxon>Anophelinae</taxon>
        <taxon>Anopheles</taxon>
    </lineage>
</organism>
<proteinExistence type="predicted"/>
<evidence type="ECO:0000256" key="1">
    <source>
        <dbReference type="SAM" id="MobiDB-lite"/>
    </source>
</evidence>
<accession>A0A182QPW1</accession>
<keyword evidence="3" id="KW-1185">Reference proteome</keyword>
<feature type="region of interest" description="Disordered" evidence="1">
    <location>
        <begin position="65"/>
        <end position="84"/>
    </location>
</feature>
<reference evidence="3" key="1">
    <citation type="submission" date="2014-01" db="EMBL/GenBank/DDBJ databases">
        <title>The Genome Sequence of Anopheles farauti FAR1 (V2).</title>
        <authorList>
            <consortium name="The Broad Institute Genomics Platform"/>
            <person name="Neafsey D.E."/>
            <person name="Besansky N."/>
            <person name="Howell P."/>
            <person name="Walton C."/>
            <person name="Young S.K."/>
            <person name="Zeng Q."/>
            <person name="Gargeya S."/>
            <person name="Fitzgerald M."/>
            <person name="Haas B."/>
            <person name="Abouelleil A."/>
            <person name="Allen A.W."/>
            <person name="Alvarado L."/>
            <person name="Arachchi H.M."/>
            <person name="Berlin A.M."/>
            <person name="Chapman S.B."/>
            <person name="Gainer-Dewar J."/>
            <person name="Goldberg J."/>
            <person name="Griggs A."/>
            <person name="Gujja S."/>
            <person name="Hansen M."/>
            <person name="Howarth C."/>
            <person name="Imamovic A."/>
            <person name="Ireland A."/>
            <person name="Larimer J."/>
            <person name="McCowan C."/>
            <person name="Murphy C."/>
            <person name="Pearson M."/>
            <person name="Poon T.W."/>
            <person name="Priest M."/>
            <person name="Roberts A."/>
            <person name="Saif S."/>
            <person name="Shea T."/>
            <person name="Sisk P."/>
            <person name="Sykes S."/>
            <person name="Wortman J."/>
            <person name="Nusbaum C."/>
            <person name="Birren B."/>
        </authorList>
    </citation>
    <scope>NUCLEOTIDE SEQUENCE [LARGE SCALE GENOMIC DNA]</scope>
    <source>
        <strain evidence="3">FAR1</strain>
    </source>
</reference>
<dbReference type="Proteomes" id="UP000075886">
    <property type="component" value="Unassembled WGS sequence"/>
</dbReference>
<dbReference type="EnsemblMetazoa" id="AFAF014489-RA">
    <property type="protein sequence ID" value="AFAF014489-PA"/>
    <property type="gene ID" value="AFAF014489"/>
</dbReference>
<reference evidence="2" key="2">
    <citation type="submission" date="2020-05" db="UniProtKB">
        <authorList>
            <consortium name="EnsemblMetazoa"/>
        </authorList>
    </citation>
    <scope>IDENTIFICATION</scope>
    <source>
        <strain evidence="2">FAR1</strain>
    </source>
</reference>
<feature type="compositionally biased region" description="Polar residues" evidence="1">
    <location>
        <begin position="93"/>
        <end position="113"/>
    </location>
</feature>
<evidence type="ECO:0000313" key="3">
    <source>
        <dbReference type="Proteomes" id="UP000075886"/>
    </source>
</evidence>
<dbReference type="VEuPathDB" id="VectorBase:AFAF014489"/>
<sequence length="300" mass="32638">MKQTSRRPSTTPVNRRTPTTVKRGTLARTMTTTIRSAKLVSFGTTGRTPTTSPRYVAMPGMTRTKRTGQLSPTAPKRRTSTTVPRKIATPRISTTTKRSGTIRPSGTSKTTTKARGVPEKIQQAQSTRRAVTTTTKRYTTRKPGTSRPAIMNFGLLFAMPFLVPESTTTNETITSNVTDVEYYGELTESAPVESSAEEEYQDWVPSVNGEPPSTASNTTELPVGIGSTDSIASLTLTTEAVTGTGTKNPNLIRKRRKKVTTTVATTTVTNPGVVRIRLRRRKTTIAPVRNGTTPANEFIM</sequence>
<feature type="compositionally biased region" description="Low complexity" evidence="1">
    <location>
        <begin position="1"/>
        <end position="21"/>
    </location>
</feature>
<dbReference type="EMBL" id="AXCN02001476">
    <property type="status" value="NOT_ANNOTATED_CDS"/>
    <property type="molecule type" value="Genomic_DNA"/>
</dbReference>
<protein>
    <submittedName>
        <fullName evidence="2">Uncharacterized protein</fullName>
    </submittedName>
</protein>
<feature type="region of interest" description="Disordered" evidence="1">
    <location>
        <begin position="93"/>
        <end position="146"/>
    </location>
</feature>